<dbReference type="Proteomes" id="UP000664914">
    <property type="component" value="Chromosome"/>
</dbReference>
<reference evidence="1" key="2">
    <citation type="submission" date="2021-04" db="EMBL/GenBank/DDBJ databases">
        <title>Isolation and genomic analysis of the ibuprofen-degrading bacterium Sphingomonas strain MPO218.</title>
        <authorList>
            <person name="Aulestia M."/>
            <person name="Flores A."/>
            <person name="Mangas E.L."/>
            <person name="Perez-Pulido A.J."/>
            <person name="Santero E."/>
            <person name="Camacho E.M."/>
        </authorList>
    </citation>
    <scope>NUCLEOTIDE SEQUENCE</scope>
    <source>
        <strain evidence="1">MPO218</strain>
    </source>
</reference>
<proteinExistence type="predicted"/>
<dbReference type="Gene3D" id="3.90.226.10">
    <property type="entry name" value="2-enoyl-CoA Hydratase, Chain A, domain 1"/>
    <property type="match status" value="1"/>
</dbReference>
<accession>A0A975D6D7</accession>
<evidence type="ECO:0000313" key="1">
    <source>
        <dbReference type="EMBL" id="QTH23857.1"/>
    </source>
</evidence>
<organism evidence="1 2">
    <name type="scientific">Rhizorhabdus wittichii</name>
    <dbReference type="NCBI Taxonomy" id="160791"/>
    <lineage>
        <taxon>Bacteria</taxon>
        <taxon>Pseudomonadati</taxon>
        <taxon>Pseudomonadota</taxon>
        <taxon>Alphaproteobacteria</taxon>
        <taxon>Sphingomonadales</taxon>
        <taxon>Sphingomonadaceae</taxon>
        <taxon>Rhizorhabdus</taxon>
    </lineage>
</organism>
<dbReference type="EMBL" id="CP059319">
    <property type="protein sequence ID" value="QTH23857.1"/>
    <property type="molecule type" value="Genomic_DNA"/>
</dbReference>
<dbReference type="InterPro" id="IPR029045">
    <property type="entry name" value="ClpP/crotonase-like_dom_sf"/>
</dbReference>
<reference evidence="1" key="1">
    <citation type="submission" date="2020-07" db="EMBL/GenBank/DDBJ databases">
        <authorList>
            <person name="Camacho E."/>
        </authorList>
    </citation>
    <scope>NUCLEOTIDE SEQUENCE</scope>
    <source>
        <strain evidence="1">MPO218</strain>
    </source>
</reference>
<evidence type="ECO:0000313" key="2">
    <source>
        <dbReference type="Proteomes" id="UP000664914"/>
    </source>
</evidence>
<dbReference type="RefSeq" id="WP_208634017.1">
    <property type="nucleotide sequence ID" value="NZ_CP059319.1"/>
</dbReference>
<dbReference type="SUPFAM" id="SSF52096">
    <property type="entry name" value="ClpP/crotonase"/>
    <property type="match status" value="1"/>
</dbReference>
<dbReference type="Pfam" id="PF06833">
    <property type="entry name" value="MdcE"/>
    <property type="match status" value="1"/>
</dbReference>
<gene>
    <name evidence="1" type="ORF">HRJ34_10290</name>
</gene>
<name>A0A975D6D7_9SPHN</name>
<protein>
    <submittedName>
        <fullName evidence="1">Biotin-independent malonate decarboxylase subunit gamma</fullName>
    </submittedName>
</protein>
<dbReference type="AlphaFoldDB" id="A0A975D6D7"/>
<sequence>MALADILAALFPAGHAVAERDGLIRGAARIEGDRSIHVIGIADKTSPGVDEALALAADVLSIIDGGGDVPILLLLDSGSQRMSRRDELLGLNETLAHLAKLLRLAQVRGHRTVGLLYGGSAAGAFIATALACDVLVALPQAYPEVMDLPSIARVTKLPLDLLEEKAKTTAVFAPGLANLHATGAIAEIWEDGPSLAGRLAALLAGAATDDRRALWGKERGGRPKAADIAREVQRLAETHG</sequence>